<dbReference type="PROSITE" id="PS50237">
    <property type="entry name" value="HECT"/>
    <property type="match status" value="1"/>
</dbReference>
<evidence type="ECO:0000313" key="13">
    <source>
        <dbReference type="EnsemblMetazoa" id="KAF7492536.1"/>
    </source>
</evidence>
<organism evidence="12">
    <name type="scientific">Sarcoptes scabiei</name>
    <name type="common">Itch mite</name>
    <name type="synonym">Acarus scabiei</name>
    <dbReference type="NCBI Taxonomy" id="52283"/>
    <lineage>
        <taxon>Eukaryota</taxon>
        <taxon>Metazoa</taxon>
        <taxon>Ecdysozoa</taxon>
        <taxon>Arthropoda</taxon>
        <taxon>Chelicerata</taxon>
        <taxon>Arachnida</taxon>
        <taxon>Acari</taxon>
        <taxon>Acariformes</taxon>
        <taxon>Sarcoptiformes</taxon>
        <taxon>Astigmata</taxon>
        <taxon>Psoroptidia</taxon>
        <taxon>Sarcoptoidea</taxon>
        <taxon>Sarcoptidae</taxon>
        <taxon>Sarcoptinae</taxon>
        <taxon>Sarcoptes</taxon>
    </lineage>
</organism>
<reference evidence="14" key="1">
    <citation type="journal article" date="2020" name="PLoS Negl. Trop. Dis.">
        <title>High-quality nuclear genome for Sarcoptes scabiei-A critical resource for a neglected parasite.</title>
        <authorList>
            <person name="Korhonen P.K."/>
            <person name="Gasser R.B."/>
            <person name="Ma G."/>
            <person name="Wang T."/>
            <person name="Stroehlein A.J."/>
            <person name="Young N.D."/>
            <person name="Ang C.S."/>
            <person name="Fernando D.D."/>
            <person name="Lu H.C."/>
            <person name="Taylor S."/>
            <person name="Reynolds S.L."/>
            <person name="Mofiz E."/>
            <person name="Najaraj S.H."/>
            <person name="Gowda H."/>
            <person name="Madugundu A."/>
            <person name="Renuse S."/>
            <person name="Holt D."/>
            <person name="Pandey A."/>
            <person name="Papenfuss A.T."/>
            <person name="Fischer K."/>
        </authorList>
    </citation>
    <scope>NUCLEOTIDE SEQUENCE [LARGE SCALE GENOMIC DNA]</scope>
</reference>
<dbReference type="EMBL" id="WVUK01000056">
    <property type="protein sequence ID" value="KAF7492536.1"/>
    <property type="molecule type" value="Genomic_DNA"/>
</dbReference>
<dbReference type="UniPathway" id="UPA00143"/>
<feature type="domain" description="WW" evidence="10">
    <location>
        <begin position="300"/>
        <end position="333"/>
    </location>
</feature>
<dbReference type="FunFam" id="3.30.2410.10:FF:000014">
    <property type="entry name" value="E3 ubiquitin-protein ligase SMURF1"/>
    <property type="match status" value="1"/>
</dbReference>
<evidence type="ECO:0000256" key="3">
    <source>
        <dbReference type="ARBA" id="ARBA00012485"/>
    </source>
</evidence>
<keyword evidence="14" id="KW-1185">Reference proteome</keyword>
<dbReference type="SMART" id="SM00456">
    <property type="entry name" value="WW"/>
    <property type="match status" value="3"/>
</dbReference>
<feature type="domain" description="HECT" evidence="11">
    <location>
        <begin position="670"/>
        <end position="1007"/>
    </location>
</feature>
<feature type="compositionally biased region" description="Low complexity" evidence="8">
    <location>
        <begin position="580"/>
        <end position="590"/>
    </location>
</feature>
<dbReference type="GO" id="GO:0030514">
    <property type="term" value="P:negative regulation of BMP signaling pathway"/>
    <property type="evidence" value="ECO:0007669"/>
    <property type="project" value="TreeGrafter"/>
</dbReference>
<gene>
    <name evidence="12" type="ORF">SSS_2802</name>
</gene>
<feature type="region of interest" description="Disordered" evidence="8">
    <location>
        <begin position="1"/>
        <end position="21"/>
    </location>
</feature>
<evidence type="ECO:0000256" key="5">
    <source>
        <dbReference type="ARBA" id="ARBA00022786"/>
    </source>
</evidence>
<dbReference type="InterPro" id="IPR050409">
    <property type="entry name" value="E3_ubiq-protein_ligase"/>
</dbReference>
<dbReference type="Gene3D" id="3.30.2160.10">
    <property type="entry name" value="Hect, E3 ligase catalytic domain"/>
    <property type="match status" value="1"/>
</dbReference>
<dbReference type="PANTHER" id="PTHR11254">
    <property type="entry name" value="HECT DOMAIN UBIQUITIN-PROTEIN LIGASE"/>
    <property type="match status" value="1"/>
</dbReference>
<feature type="compositionally biased region" description="Basic residues" evidence="8">
    <location>
        <begin position="567"/>
        <end position="579"/>
    </location>
</feature>
<dbReference type="InterPro" id="IPR036020">
    <property type="entry name" value="WW_dom_sf"/>
</dbReference>
<dbReference type="EC" id="2.3.2.26" evidence="3"/>
<feature type="domain" description="WW" evidence="10">
    <location>
        <begin position="486"/>
        <end position="519"/>
    </location>
</feature>
<dbReference type="InterPro" id="IPR000008">
    <property type="entry name" value="C2_dom"/>
</dbReference>
<sequence length="1007" mass="114125">MAATTKSIHLPLPNQSKKHQSIINGSSSVRIQLNSIPLRSDCGTEQCSDNNNNNSIDEIDSNRSNNKNISNKNRLATSSSHHRHHKDSNDDGYVGQRMNVHHNSMVHSYGDLQAVGLPDPFCKITVESTSPSSSSASATESIAQCFTTEACKDTLSPKWNKNYDLYLTENHSMIISIWNQKKIHKKHGGFLGCVKIMPNLLQSLKDAGYQRLDLHRYRADDADIIKGQIVISVISKDSIPKNSVVKNSDDVVIASIPNDLSALTGSGNNRSNEINNNGNDCNGSSDAVLLAARSYVEGVDDLPEGWTECRSSNDRVYYINHVTRTTQWERPSLPAALSNNFNQISSNSITNTPNRSTSARSSRHTIQRQHQTLLAQAHNRSYHNINHQTQGSIDSTNSHQRRSTRHRNYLARNQLHEAVITALANVNNAENHPASEPPMPNGFEMRTTSQGQVYFHQTESGQSTWIDPRVPSELLNMDINLDELVGPLGCGWEVRHTNGGRRYFVDHTNRTTQFTDPRLITHSMLITNLLKSLNKNGGKNSQQSSNQNNSNNSNSNAISNNQQLVHHQNHHNNSNHHHQQSQNNNLSKSNGAKRSNHFNSSIDGNNLQNIKNGIASLPINQQQKRRNLVQKMSTLRQNLQTFQPPSGHCRIEVSREDIFEDSYRCILKLRPKDLRKRLMIKFKDEEGLDYGGIAREWLYLLSHEMLNPYYGLFQYTREDIYTLQINPDSSINPDHLSYFHFVGRVIGIAVFHGHYIDGGFTLPFYKMLLNKPITLDDIESVDPELYRSLRWILDNDITNVVDMTFSVNHDSFGEIQVKELKENGKDLAVTEQNKKEYVQLYVNFRFTNGIEQQFRALQKGFCELIPQHLLVGFDEKELELVIGGLGKIDLNDWKQHTRLKHCTSDSKIVQWFWKAVHSYSEERRARLLQFVTGSSRVPLQGFKALQGSTGTAGPRLFTIHLIDADTKNLPKAHTCFNRIDIPPYETYENLLEKLTQAIEETCGFAVE</sequence>
<dbReference type="Gene3D" id="2.60.40.150">
    <property type="entry name" value="C2 domain"/>
    <property type="match status" value="1"/>
</dbReference>
<feature type="compositionally biased region" description="Low complexity" evidence="8">
    <location>
        <begin position="343"/>
        <end position="358"/>
    </location>
</feature>
<evidence type="ECO:0000259" key="10">
    <source>
        <dbReference type="PROSITE" id="PS50020"/>
    </source>
</evidence>
<dbReference type="GO" id="GO:0043161">
    <property type="term" value="P:proteasome-mediated ubiquitin-dependent protein catabolic process"/>
    <property type="evidence" value="ECO:0007669"/>
    <property type="project" value="TreeGrafter"/>
</dbReference>
<evidence type="ECO:0000256" key="6">
    <source>
        <dbReference type="PIRSR" id="PIRSR001569-1"/>
    </source>
</evidence>
<dbReference type="Gene3D" id="3.90.1750.10">
    <property type="entry name" value="Hect, E3 ligase catalytic domains"/>
    <property type="match status" value="1"/>
</dbReference>
<reference evidence="12" key="2">
    <citation type="submission" date="2020-01" db="EMBL/GenBank/DDBJ databases">
        <authorList>
            <person name="Korhonen P.K.K."/>
            <person name="Guangxu M.G."/>
            <person name="Wang T.W."/>
            <person name="Stroehlein A.J.S."/>
            <person name="Young N.D."/>
            <person name="Ang C.-S.A."/>
            <person name="Fernando D.W.F."/>
            <person name="Lu H.L."/>
            <person name="Taylor S.T."/>
            <person name="Ehtesham M.E.M."/>
            <person name="Najaraj S.H.N."/>
            <person name="Harsha G.H.G."/>
            <person name="Madugundu A.M."/>
            <person name="Renuse S.R."/>
            <person name="Holt D.H."/>
            <person name="Pandey A.P."/>
            <person name="Papenfuss A.P."/>
            <person name="Gasser R.B.G."/>
            <person name="Fischer K.F."/>
        </authorList>
    </citation>
    <scope>NUCLEOTIDE SEQUENCE</scope>
    <source>
        <strain evidence="12">SSS_KF_BRIS2020</strain>
    </source>
</reference>
<comment type="catalytic activity">
    <reaction evidence="1">
        <text>S-ubiquitinyl-[E2 ubiquitin-conjugating enzyme]-L-cysteine + [acceptor protein]-L-lysine = [E2 ubiquitin-conjugating enzyme]-L-cysteine + N(6)-ubiquitinyl-[acceptor protein]-L-lysine.</text>
        <dbReference type="EC" id="2.3.2.26"/>
    </reaction>
</comment>
<dbReference type="SUPFAM" id="SSF51045">
    <property type="entry name" value="WW domain"/>
    <property type="match status" value="3"/>
</dbReference>
<dbReference type="CDD" id="cd00078">
    <property type="entry name" value="HECTc"/>
    <property type="match status" value="1"/>
</dbReference>
<name>A0A834R9J4_SARSC</name>
<evidence type="ECO:0000313" key="12">
    <source>
        <dbReference type="EMBL" id="KAF7492536.1"/>
    </source>
</evidence>
<feature type="active site" description="Glycyl thioester intermediate" evidence="6 7">
    <location>
        <position position="975"/>
    </location>
</feature>
<feature type="region of interest" description="Disordered" evidence="8">
    <location>
        <begin position="40"/>
        <end position="96"/>
    </location>
</feature>
<evidence type="ECO:0000256" key="2">
    <source>
        <dbReference type="ARBA" id="ARBA00004906"/>
    </source>
</evidence>
<feature type="domain" description="C2" evidence="9">
    <location>
        <begin position="78"/>
        <end position="214"/>
    </location>
</feature>
<dbReference type="FunFam" id="3.90.1750.10:FF:000079">
    <property type="entry name" value="E3 ubiquitin-protein ligase"/>
    <property type="match status" value="1"/>
</dbReference>
<evidence type="ECO:0000256" key="1">
    <source>
        <dbReference type="ARBA" id="ARBA00000885"/>
    </source>
</evidence>
<dbReference type="PROSITE" id="PS50004">
    <property type="entry name" value="C2"/>
    <property type="match status" value="1"/>
</dbReference>
<dbReference type="Gene3D" id="2.20.70.10">
    <property type="match status" value="3"/>
</dbReference>
<dbReference type="SMART" id="SM00239">
    <property type="entry name" value="C2"/>
    <property type="match status" value="1"/>
</dbReference>
<dbReference type="SMART" id="SM00119">
    <property type="entry name" value="HECTc"/>
    <property type="match status" value="1"/>
</dbReference>
<dbReference type="InterPro" id="IPR001202">
    <property type="entry name" value="WW_dom"/>
</dbReference>
<dbReference type="Gene3D" id="3.30.2410.10">
    <property type="entry name" value="Hect, E3 ligase catalytic domain"/>
    <property type="match status" value="1"/>
</dbReference>
<evidence type="ECO:0000259" key="11">
    <source>
        <dbReference type="PROSITE" id="PS50237"/>
    </source>
</evidence>
<dbReference type="GO" id="GO:0005737">
    <property type="term" value="C:cytoplasm"/>
    <property type="evidence" value="ECO:0007669"/>
    <property type="project" value="UniProtKB-ARBA"/>
</dbReference>
<accession>A0A834R9J4</accession>
<dbReference type="Pfam" id="PF00397">
    <property type="entry name" value="WW"/>
    <property type="match status" value="2"/>
</dbReference>
<evidence type="ECO:0000313" key="14">
    <source>
        <dbReference type="Proteomes" id="UP000070412"/>
    </source>
</evidence>
<proteinExistence type="predicted"/>
<evidence type="ECO:0000256" key="7">
    <source>
        <dbReference type="PROSITE-ProRule" id="PRU00104"/>
    </source>
</evidence>
<dbReference type="Pfam" id="PF00632">
    <property type="entry name" value="HECT"/>
    <property type="match status" value="1"/>
</dbReference>
<feature type="compositionally biased region" description="Low complexity" evidence="8">
    <location>
        <begin position="540"/>
        <end position="566"/>
    </location>
</feature>
<dbReference type="OrthoDB" id="423283at2759"/>
<evidence type="ECO:0000256" key="4">
    <source>
        <dbReference type="ARBA" id="ARBA00022679"/>
    </source>
</evidence>
<dbReference type="Proteomes" id="UP000070412">
    <property type="component" value="Unassembled WGS sequence"/>
</dbReference>
<dbReference type="PROSITE" id="PS50020">
    <property type="entry name" value="WW_DOMAIN_2"/>
    <property type="match status" value="3"/>
</dbReference>
<dbReference type="SUPFAM" id="SSF49562">
    <property type="entry name" value="C2 domain (Calcium/lipid-binding domain, CaLB)"/>
    <property type="match status" value="1"/>
</dbReference>
<feature type="domain" description="WW" evidence="10">
    <location>
        <begin position="437"/>
        <end position="470"/>
    </location>
</feature>
<dbReference type="AlphaFoldDB" id="A0A834R9J4"/>
<dbReference type="FunFam" id="3.30.2160.10:FF:000001">
    <property type="entry name" value="E3 ubiquitin-protein ligase NEDD4-like"/>
    <property type="match status" value="1"/>
</dbReference>
<protein>
    <recommendedName>
        <fullName evidence="3">HECT-type E3 ubiquitin transferase</fullName>
        <ecNumber evidence="3">2.3.2.26</ecNumber>
    </recommendedName>
</protein>
<dbReference type="InterPro" id="IPR035892">
    <property type="entry name" value="C2_domain_sf"/>
</dbReference>
<feature type="compositionally biased region" description="Low complexity" evidence="8">
    <location>
        <begin position="48"/>
        <end position="74"/>
    </location>
</feature>
<feature type="region of interest" description="Disordered" evidence="8">
    <location>
        <begin position="343"/>
        <end position="369"/>
    </location>
</feature>
<dbReference type="GO" id="GO:0061630">
    <property type="term" value="F:ubiquitin protein ligase activity"/>
    <property type="evidence" value="ECO:0007669"/>
    <property type="project" value="UniProtKB-EC"/>
</dbReference>
<feature type="region of interest" description="Disordered" evidence="8">
    <location>
        <begin position="533"/>
        <end position="605"/>
    </location>
</feature>
<dbReference type="EnsemblMetazoa" id="SSS_2802s_mrna">
    <property type="protein sequence ID" value="KAF7492536.1"/>
    <property type="gene ID" value="SSS_2802"/>
</dbReference>
<dbReference type="CDD" id="cd00201">
    <property type="entry name" value="WW"/>
    <property type="match status" value="3"/>
</dbReference>
<dbReference type="InterPro" id="IPR024928">
    <property type="entry name" value="E3_ub_ligase_SMURF1"/>
</dbReference>
<evidence type="ECO:0000256" key="8">
    <source>
        <dbReference type="SAM" id="MobiDB-lite"/>
    </source>
</evidence>
<reference evidence="13" key="3">
    <citation type="submission" date="2022-06" db="UniProtKB">
        <authorList>
            <consortium name="EnsemblMetazoa"/>
        </authorList>
    </citation>
    <scope>IDENTIFICATION</scope>
</reference>
<dbReference type="GO" id="GO:0016567">
    <property type="term" value="P:protein ubiquitination"/>
    <property type="evidence" value="ECO:0007669"/>
    <property type="project" value="UniProtKB-UniPathway"/>
</dbReference>
<dbReference type="SUPFAM" id="SSF56204">
    <property type="entry name" value="Hect, E3 ligase catalytic domain"/>
    <property type="match status" value="1"/>
</dbReference>
<evidence type="ECO:0000259" key="9">
    <source>
        <dbReference type="PROSITE" id="PS50004"/>
    </source>
</evidence>
<keyword evidence="5 7" id="KW-0833">Ubl conjugation pathway</keyword>
<dbReference type="Pfam" id="PF00168">
    <property type="entry name" value="C2"/>
    <property type="match status" value="1"/>
</dbReference>
<dbReference type="PROSITE" id="PS01159">
    <property type="entry name" value="WW_DOMAIN_1"/>
    <property type="match status" value="2"/>
</dbReference>
<keyword evidence="4" id="KW-0808">Transferase</keyword>
<dbReference type="InterPro" id="IPR035983">
    <property type="entry name" value="Hect_E3_ubiquitin_ligase"/>
</dbReference>
<dbReference type="PANTHER" id="PTHR11254:SF395">
    <property type="entry name" value="E3 UBIQUITIN-PROTEIN LIGASE SMURF1"/>
    <property type="match status" value="1"/>
</dbReference>
<dbReference type="InterPro" id="IPR000569">
    <property type="entry name" value="HECT_dom"/>
</dbReference>
<comment type="pathway">
    <text evidence="2">Protein modification; protein ubiquitination.</text>
</comment>
<dbReference type="PIRSF" id="PIRSF001569">
    <property type="entry name" value="E3_ub_ligase_SMURF1"/>
    <property type="match status" value="1"/>
</dbReference>